<evidence type="ECO:0000256" key="2">
    <source>
        <dbReference type="SAM" id="MobiDB-lite"/>
    </source>
</evidence>
<keyword evidence="5" id="KW-1185">Reference proteome</keyword>
<dbReference type="GO" id="GO:0016740">
    <property type="term" value="F:transferase activity"/>
    <property type="evidence" value="ECO:0007669"/>
    <property type="project" value="UniProtKB-KW"/>
</dbReference>
<evidence type="ECO:0000259" key="3">
    <source>
        <dbReference type="Pfam" id="PF13649"/>
    </source>
</evidence>
<proteinExistence type="predicted"/>
<organism evidence="4 5">
    <name type="scientific">Leifsonia poae</name>
    <dbReference type="NCBI Taxonomy" id="110933"/>
    <lineage>
        <taxon>Bacteria</taxon>
        <taxon>Bacillati</taxon>
        <taxon>Actinomycetota</taxon>
        <taxon>Actinomycetes</taxon>
        <taxon>Micrococcales</taxon>
        <taxon>Microbacteriaceae</taxon>
        <taxon>Leifsonia</taxon>
    </lineage>
</organism>
<dbReference type="InterPro" id="IPR029063">
    <property type="entry name" value="SAM-dependent_MTases_sf"/>
</dbReference>
<dbReference type="RefSeq" id="WP_271176557.1">
    <property type="nucleotide sequence ID" value="NZ_BAAAJO010000005.1"/>
</dbReference>
<accession>A0A9W6H9Q5</accession>
<dbReference type="AlphaFoldDB" id="A0A9W6H9Q5"/>
<dbReference type="PANTHER" id="PTHR43861">
    <property type="entry name" value="TRANS-ACONITATE 2-METHYLTRANSFERASE-RELATED"/>
    <property type="match status" value="1"/>
</dbReference>
<dbReference type="Proteomes" id="UP001142372">
    <property type="component" value="Unassembled WGS sequence"/>
</dbReference>
<dbReference type="SUPFAM" id="SSF53335">
    <property type="entry name" value="S-adenosyl-L-methionine-dependent methyltransferases"/>
    <property type="match status" value="1"/>
</dbReference>
<protein>
    <recommendedName>
        <fullName evidence="3">Methyltransferase domain-containing protein</fullName>
    </recommendedName>
</protein>
<dbReference type="InterPro" id="IPR041698">
    <property type="entry name" value="Methyltransf_25"/>
</dbReference>
<evidence type="ECO:0000313" key="4">
    <source>
        <dbReference type="EMBL" id="GLJ75878.1"/>
    </source>
</evidence>
<dbReference type="Pfam" id="PF13649">
    <property type="entry name" value="Methyltransf_25"/>
    <property type="match status" value="1"/>
</dbReference>
<feature type="region of interest" description="Disordered" evidence="2">
    <location>
        <begin position="208"/>
        <end position="232"/>
    </location>
</feature>
<dbReference type="EMBL" id="BSEN01000006">
    <property type="protein sequence ID" value="GLJ75878.1"/>
    <property type="molecule type" value="Genomic_DNA"/>
</dbReference>
<dbReference type="Gene3D" id="3.40.50.150">
    <property type="entry name" value="Vaccinia Virus protein VP39"/>
    <property type="match status" value="1"/>
</dbReference>
<feature type="domain" description="Methyltransferase" evidence="3">
    <location>
        <begin position="43"/>
        <end position="133"/>
    </location>
</feature>
<evidence type="ECO:0000256" key="1">
    <source>
        <dbReference type="ARBA" id="ARBA00022679"/>
    </source>
</evidence>
<evidence type="ECO:0000313" key="5">
    <source>
        <dbReference type="Proteomes" id="UP001142372"/>
    </source>
</evidence>
<dbReference type="PANTHER" id="PTHR43861:SF3">
    <property type="entry name" value="PUTATIVE (AFU_ORTHOLOGUE AFUA_2G14390)-RELATED"/>
    <property type="match status" value="1"/>
</dbReference>
<comment type="caution">
    <text evidence="4">The sequence shown here is derived from an EMBL/GenBank/DDBJ whole genome shotgun (WGS) entry which is preliminary data.</text>
</comment>
<sequence length="232" mass="24180">MRADEWDARYREAAANHGGALWHSEPSPDLVAIVSALDPARALDLATGDGRNALWLAERGWVVTGVDSSTAGLAIAADRAAASELEIEWVVGDALDWTPAELFDLVTITYLQLPEPDLAAVIGRVAGWLVPGGRMLVIGHDRSNLGTGAPGPRDPAVLHTAEQLERAARAAGLTVLESRTVERHAAELAHPGEPHASGPAIDTLLLAVSDIDSEADAEPDPGAGSEPGSGDH</sequence>
<dbReference type="CDD" id="cd02440">
    <property type="entry name" value="AdoMet_MTases"/>
    <property type="match status" value="1"/>
</dbReference>
<reference evidence="4" key="1">
    <citation type="journal article" date="2014" name="Int. J. Syst. Evol. Microbiol.">
        <title>Complete genome sequence of Corynebacterium casei LMG S-19264T (=DSM 44701T), isolated from a smear-ripened cheese.</title>
        <authorList>
            <consortium name="US DOE Joint Genome Institute (JGI-PGF)"/>
            <person name="Walter F."/>
            <person name="Albersmeier A."/>
            <person name="Kalinowski J."/>
            <person name="Ruckert C."/>
        </authorList>
    </citation>
    <scope>NUCLEOTIDE SEQUENCE</scope>
    <source>
        <strain evidence="4">VKM Ac-1401</strain>
    </source>
</reference>
<name>A0A9W6H9Q5_9MICO</name>
<reference evidence="4" key="2">
    <citation type="submission" date="2023-01" db="EMBL/GenBank/DDBJ databases">
        <authorList>
            <person name="Sun Q."/>
            <person name="Evtushenko L."/>
        </authorList>
    </citation>
    <scope>NUCLEOTIDE SEQUENCE</scope>
    <source>
        <strain evidence="4">VKM Ac-1401</strain>
    </source>
</reference>
<keyword evidence="1" id="KW-0808">Transferase</keyword>
<gene>
    <name evidence="4" type="ORF">GCM10017584_14520</name>
</gene>